<evidence type="ECO:0000313" key="1">
    <source>
        <dbReference type="EMBL" id="OAQ72863.1"/>
    </source>
</evidence>
<dbReference type="RefSeq" id="XP_018148946.1">
    <property type="nucleotide sequence ID" value="XM_018292958.1"/>
</dbReference>
<sequence>MIIHHVIIPSSNIFWVNFAETVGKYAENRAFDLMYLSGTCIPALTEIQALHDQPHLCSRTDISITTTRTPQALCQVIYQGALTLRSYLSDEASMLGTKVEDPFIAFSNLASY</sequence>
<accession>A0A179G650</accession>
<dbReference type="EMBL" id="LSBJ02000001">
    <property type="protein sequence ID" value="OAQ72863.1"/>
    <property type="molecule type" value="Genomic_DNA"/>
</dbReference>
<name>A0A179G650_METCM</name>
<organism evidence="1 2">
    <name type="scientific">Pochonia chlamydosporia 170</name>
    <dbReference type="NCBI Taxonomy" id="1380566"/>
    <lineage>
        <taxon>Eukaryota</taxon>
        <taxon>Fungi</taxon>
        <taxon>Dikarya</taxon>
        <taxon>Ascomycota</taxon>
        <taxon>Pezizomycotina</taxon>
        <taxon>Sordariomycetes</taxon>
        <taxon>Hypocreomycetidae</taxon>
        <taxon>Hypocreales</taxon>
        <taxon>Clavicipitaceae</taxon>
        <taxon>Pochonia</taxon>
    </lineage>
</organism>
<reference evidence="1 2" key="1">
    <citation type="journal article" date="2016" name="PLoS Pathog.">
        <title>Biosynthesis of antibiotic leucinostatins in bio-control fungus Purpureocillium lilacinum and their inhibition on phytophthora revealed by genome mining.</title>
        <authorList>
            <person name="Wang G."/>
            <person name="Liu Z."/>
            <person name="Lin R."/>
            <person name="Li E."/>
            <person name="Mao Z."/>
            <person name="Ling J."/>
            <person name="Yang Y."/>
            <person name="Yin W.B."/>
            <person name="Xie B."/>
        </authorList>
    </citation>
    <scope>NUCLEOTIDE SEQUENCE [LARGE SCALE GENOMIC DNA]</scope>
    <source>
        <strain evidence="1">170</strain>
    </source>
</reference>
<evidence type="ECO:0000313" key="2">
    <source>
        <dbReference type="Proteomes" id="UP000078397"/>
    </source>
</evidence>
<dbReference type="GeneID" id="28856952"/>
<dbReference type="AlphaFoldDB" id="A0A179G650"/>
<dbReference type="Proteomes" id="UP000078397">
    <property type="component" value="Unassembled WGS sequence"/>
</dbReference>
<dbReference type="KEGG" id="pchm:VFPPC_15205"/>
<protein>
    <submittedName>
        <fullName evidence="1">Uncharacterized protein</fullName>
    </submittedName>
</protein>
<gene>
    <name evidence="1" type="ORF">VFPPC_15205</name>
</gene>
<comment type="caution">
    <text evidence="1">The sequence shown here is derived from an EMBL/GenBank/DDBJ whole genome shotgun (WGS) entry which is preliminary data.</text>
</comment>
<keyword evidence="2" id="KW-1185">Reference proteome</keyword>
<proteinExistence type="predicted"/>